<gene>
    <name evidence="2" type="ORF">ACFSM0_11450</name>
</gene>
<evidence type="ECO:0000313" key="3">
    <source>
        <dbReference type="Proteomes" id="UP001597413"/>
    </source>
</evidence>
<feature type="region of interest" description="Disordered" evidence="1">
    <location>
        <begin position="1"/>
        <end position="26"/>
    </location>
</feature>
<name>A0ABW5AAS7_9RHOB</name>
<dbReference type="EMBL" id="JBHUIX010000011">
    <property type="protein sequence ID" value="MFD2174710.1"/>
    <property type="molecule type" value="Genomic_DNA"/>
</dbReference>
<proteinExistence type="predicted"/>
<sequence>MSAVDGGHVVSGKAPGHLHVLRRSDTRNERGFDAVRNIMRAHLMQIWPLAAAAMAEAP</sequence>
<evidence type="ECO:0000256" key="1">
    <source>
        <dbReference type="SAM" id="MobiDB-lite"/>
    </source>
</evidence>
<comment type="caution">
    <text evidence="2">The sequence shown here is derived from an EMBL/GenBank/DDBJ whole genome shotgun (WGS) entry which is preliminary data.</text>
</comment>
<dbReference type="RefSeq" id="WP_377390423.1">
    <property type="nucleotide sequence ID" value="NZ_JBHUIX010000011.1"/>
</dbReference>
<accession>A0ABW5AAS7</accession>
<keyword evidence="3" id="KW-1185">Reference proteome</keyword>
<reference evidence="3" key="1">
    <citation type="journal article" date="2019" name="Int. J. Syst. Evol. Microbiol.">
        <title>The Global Catalogue of Microorganisms (GCM) 10K type strain sequencing project: providing services to taxonomists for standard genome sequencing and annotation.</title>
        <authorList>
            <consortium name="The Broad Institute Genomics Platform"/>
            <consortium name="The Broad Institute Genome Sequencing Center for Infectious Disease"/>
            <person name="Wu L."/>
            <person name="Ma J."/>
        </authorList>
    </citation>
    <scope>NUCLEOTIDE SEQUENCE [LARGE SCALE GENOMIC DNA]</scope>
    <source>
        <strain evidence="3">CCUG 55131</strain>
    </source>
</reference>
<evidence type="ECO:0000313" key="2">
    <source>
        <dbReference type="EMBL" id="MFD2174710.1"/>
    </source>
</evidence>
<evidence type="ECO:0008006" key="4">
    <source>
        <dbReference type="Google" id="ProtNLM"/>
    </source>
</evidence>
<protein>
    <recommendedName>
        <fullName evidence="4">Transposase</fullName>
    </recommendedName>
</protein>
<organism evidence="2 3">
    <name type="scientific">Rhodobacter lacus</name>
    <dbReference type="NCBI Taxonomy" id="1641972"/>
    <lineage>
        <taxon>Bacteria</taxon>
        <taxon>Pseudomonadati</taxon>
        <taxon>Pseudomonadota</taxon>
        <taxon>Alphaproteobacteria</taxon>
        <taxon>Rhodobacterales</taxon>
        <taxon>Rhodobacter group</taxon>
        <taxon>Rhodobacter</taxon>
    </lineage>
</organism>
<dbReference type="Proteomes" id="UP001597413">
    <property type="component" value="Unassembled WGS sequence"/>
</dbReference>